<evidence type="ECO:0000256" key="7">
    <source>
        <dbReference type="ARBA" id="ARBA00047880"/>
    </source>
</evidence>
<feature type="domain" description="Riboflavin kinase" evidence="8">
    <location>
        <begin position="1"/>
        <end position="114"/>
    </location>
</feature>
<evidence type="ECO:0000313" key="10">
    <source>
        <dbReference type="Proteomes" id="UP000229782"/>
    </source>
</evidence>
<evidence type="ECO:0000259" key="8">
    <source>
        <dbReference type="SMART" id="SM00904"/>
    </source>
</evidence>
<comment type="catalytic activity">
    <reaction evidence="7">
        <text>riboflavin + ATP = FMN + ADP + H(+)</text>
        <dbReference type="Rhea" id="RHEA:14357"/>
        <dbReference type="ChEBI" id="CHEBI:15378"/>
        <dbReference type="ChEBI" id="CHEBI:30616"/>
        <dbReference type="ChEBI" id="CHEBI:57986"/>
        <dbReference type="ChEBI" id="CHEBI:58210"/>
        <dbReference type="ChEBI" id="CHEBI:456216"/>
        <dbReference type="EC" id="2.7.1.26"/>
    </reaction>
</comment>
<dbReference type="InterPro" id="IPR023468">
    <property type="entry name" value="Riboflavin_kinase"/>
</dbReference>
<keyword evidence="5" id="KW-0547">Nucleotide-binding</keyword>
<dbReference type="SMART" id="SM00904">
    <property type="entry name" value="Flavokinase"/>
    <property type="match status" value="1"/>
</dbReference>
<dbReference type="GO" id="GO:0008531">
    <property type="term" value="F:riboflavin kinase activity"/>
    <property type="evidence" value="ECO:0007669"/>
    <property type="project" value="UniProtKB-EC"/>
</dbReference>
<evidence type="ECO:0000256" key="1">
    <source>
        <dbReference type="ARBA" id="ARBA00012105"/>
    </source>
</evidence>
<dbReference type="GO" id="GO:0005524">
    <property type="term" value="F:ATP binding"/>
    <property type="evidence" value="ECO:0007669"/>
    <property type="project" value="UniProtKB-KW"/>
</dbReference>
<dbReference type="GO" id="GO:0009398">
    <property type="term" value="P:FMN biosynthetic process"/>
    <property type="evidence" value="ECO:0007669"/>
    <property type="project" value="TreeGrafter"/>
</dbReference>
<dbReference type="InterPro" id="IPR023465">
    <property type="entry name" value="Riboflavin_kinase_dom_sf"/>
</dbReference>
<evidence type="ECO:0000256" key="3">
    <source>
        <dbReference type="ARBA" id="ARBA00022643"/>
    </source>
</evidence>
<organism evidence="9 10">
    <name type="scientific">Candidatus Magasanikbacteria bacterium CG11_big_fil_rev_8_21_14_0_20_43_7</name>
    <dbReference type="NCBI Taxonomy" id="1974654"/>
    <lineage>
        <taxon>Bacteria</taxon>
        <taxon>Candidatus Magasanikiibacteriota</taxon>
    </lineage>
</organism>
<evidence type="ECO:0000256" key="4">
    <source>
        <dbReference type="ARBA" id="ARBA00022679"/>
    </source>
</evidence>
<protein>
    <recommendedName>
        <fullName evidence="1">riboflavin kinase</fullName>
        <ecNumber evidence="1">2.7.1.26</ecNumber>
    </recommendedName>
</protein>
<dbReference type="Gene3D" id="2.40.30.30">
    <property type="entry name" value="Riboflavin kinase-like"/>
    <property type="match status" value="1"/>
</dbReference>
<dbReference type="Proteomes" id="UP000229782">
    <property type="component" value="Unassembled WGS sequence"/>
</dbReference>
<evidence type="ECO:0000313" key="9">
    <source>
        <dbReference type="EMBL" id="PIR03098.1"/>
    </source>
</evidence>
<proteinExistence type="predicted"/>
<reference evidence="9 10" key="1">
    <citation type="submission" date="2017-09" db="EMBL/GenBank/DDBJ databases">
        <title>Depth-based differentiation of microbial function through sediment-hosted aquifers and enrichment of novel symbionts in the deep terrestrial subsurface.</title>
        <authorList>
            <person name="Probst A.J."/>
            <person name="Ladd B."/>
            <person name="Jarett J.K."/>
            <person name="Geller-Mcgrath D.E."/>
            <person name="Sieber C.M."/>
            <person name="Emerson J.B."/>
            <person name="Anantharaman K."/>
            <person name="Thomas B.C."/>
            <person name="Malmstrom R."/>
            <person name="Stieglmeier M."/>
            <person name="Klingl A."/>
            <person name="Woyke T."/>
            <person name="Ryan C.M."/>
            <person name="Banfield J.F."/>
        </authorList>
    </citation>
    <scope>NUCLEOTIDE SEQUENCE [LARGE SCALE GENOMIC DNA]</scope>
    <source>
        <strain evidence="9">CG11_big_fil_rev_8_21_14_0_20_43_7</strain>
    </source>
</reference>
<dbReference type="PANTHER" id="PTHR22749">
    <property type="entry name" value="RIBOFLAVIN KINASE/FMN ADENYLYLTRANSFERASE"/>
    <property type="match status" value="1"/>
</dbReference>
<keyword evidence="6" id="KW-0067">ATP-binding</keyword>
<dbReference type="InterPro" id="IPR015865">
    <property type="entry name" value="Riboflavin_kinase_bac/euk"/>
</dbReference>
<gene>
    <name evidence="9" type="ORF">COV60_02135</name>
</gene>
<evidence type="ECO:0000256" key="6">
    <source>
        <dbReference type="ARBA" id="ARBA00022840"/>
    </source>
</evidence>
<dbReference type="SUPFAM" id="SSF82114">
    <property type="entry name" value="Riboflavin kinase-like"/>
    <property type="match status" value="1"/>
</dbReference>
<name>A0A2H0N2I2_9BACT</name>
<dbReference type="PANTHER" id="PTHR22749:SF6">
    <property type="entry name" value="RIBOFLAVIN KINASE"/>
    <property type="match status" value="1"/>
</dbReference>
<keyword evidence="3" id="KW-0288">FMN</keyword>
<evidence type="ECO:0000256" key="5">
    <source>
        <dbReference type="ARBA" id="ARBA00022741"/>
    </source>
</evidence>
<evidence type="ECO:0000256" key="2">
    <source>
        <dbReference type="ARBA" id="ARBA00022630"/>
    </source>
</evidence>
<keyword evidence="2" id="KW-0285">Flavoprotein</keyword>
<dbReference type="EMBL" id="PCWM01000049">
    <property type="protein sequence ID" value="PIR03098.1"/>
    <property type="molecule type" value="Genomic_DNA"/>
</dbReference>
<keyword evidence="4" id="KW-0808">Transferase</keyword>
<accession>A0A2H0N2I2</accession>
<dbReference type="GO" id="GO:0009231">
    <property type="term" value="P:riboflavin biosynthetic process"/>
    <property type="evidence" value="ECO:0007669"/>
    <property type="project" value="InterPro"/>
</dbReference>
<dbReference type="AlphaFoldDB" id="A0A2H0N2I2"/>
<comment type="caution">
    <text evidence="9">The sequence shown here is derived from an EMBL/GenBank/DDBJ whole genome shotgun (WGS) entry which is preliminary data.</text>
</comment>
<dbReference type="EC" id="2.7.1.26" evidence="1"/>
<sequence length="117" mass="12955">MLEGIIIKGDGVGKKLGYPTANIDCNGLHKHLDAGVYAAKAMLGGKEYIAGLVIFPDMRKVEAHLIEYTGPDIYGERLIVVPVQRVSTFEQYPSEKELKKKIALDIVLVKQVFEDPK</sequence>
<dbReference type="Pfam" id="PF01687">
    <property type="entry name" value="Flavokinase"/>
    <property type="match status" value="1"/>
</dbReference>